<organism evidence="1 2">
    <name type="scientific">Streptomonospora nanhaiensis</name>
    <dbReference type="NCBI Taxonomy" id="1323731"/>
    <lineage>
        <taxon>Bacteria</taxon>
        <taxon>Bacillati</taxon>
        <taxon>Actinomycetota</taxon>
        <taxon>Actinomycetes</taxon>
        <taxon>Streptosporangiales</taxon>
        <taxon>Nocardiopsidaceae</taxon>
        <taxon>Streptomonospora</taxon>
    </lineage>
</organism>
<dbReference type="AlphaFoldDB" id="A0A853BS15"/>
<name>A0A853BS15_9ACTN</name>
<proteinExistence type="predicted"/>
<protein>
    <submittedName>
        <fullName evidence="1">Uncharacterized protein</fullName>
    </submittedName>
</protein>
<dbReference type="Proteomes" id="UP000575985">
    <property type="component" value="Unassembled WGS sequence"/>
</dbReference>
<evidence type="ECO:0000313" key="2">
    <source>
        <dbReference type="Proteomes" id="UP000575985"/>
    </source>
</evidence>
<comment type="caution">
    <text evidence="1">The sequence shown here is derived from an EMBL/GenBank/DDBJ whole genome shotgun (WGS) entry which is preliminary data.</text>
</comment>
<sequence>MRCEIYTQFIDGSSVGALTGVDGSAADEPFYPLVP</sequence>
<dbReference type="EMBL" id="JACCFO010000001">
    <property type="protein sequence ID" value="NYI97506.1"/>
    <property type="molecule type" value="Genomic_DNA"/>
</dbReference>
<keyword evidence="2" id="KW-1185">Reference proteome</keyword>
<gene>
    <name evidence="1" type="ORF">HNR12_003783</name>
</gene>
<accession>A0A853BS15</accession>
<evidence type="ECO:0000313" key="1">
    <source>
        <dbReference type="EMBL" id="NYI97506.1"/>
    </source>
</evidence>
<reference evidence="1 2" key="1">
    <citation type="submission" date="2020-07" db="EMBL/GenBank/DDBJ databases">
        <title>Sequencing the genomes of 1000 actinobacteria strains.</title>
        <authorList>
            <person name="Klenk H.-P."/>
        </authorList>
    </citation>
    <scope>NUCLEOTIDE SEQUENCE [LARGE SCALE GENOMIC DNA]</scope>
    <source>
        <strain evidence="1 2">DSM 45927</strain>
    </source>
</reference>